<dbReference type="PANTHER" id="PTHR43557">
    <property type="entry name" value="APOPTOSIS-INDUCING FACTOR 1"/>
    <property type="match status" value="1"/>
</dbReference>
<dbReference type="SUPFAM" id="SSF55424">
    <property type="entry name" value="FAD/NAD-linked reductases, dimerisation (C-terminal) domain"/>
    <property type="match status" value="1"/>
</dbReference>
<dbReference type="Gene3D" id="3.30.390.30">
    <property type="match status" value="1"/>
</dbReference>
<dbReference type="InterPro" id="IPR028202">
    <property type="entry name" value="Reductase_C"/>
</dbReference>
<evidence type="ECO:0000313" key="7">
    <source>
        <dbReference type="EMBL" id="QRG05675.1"/>
    </source>
</evidence>
<feature type="domain" description="FAD/NAD(P)-binding" evidence="5">
    <location>
        <begin position="5"/>
        <end position="300"/>
    </location>
</feature>
<sequence>MDQEHVAVVGAGQAAASLAMRLRQSGYSGRLTVFGEEPHPPYQRPPLSKAYLKREWTLDRLYLRPTTFWSDLGVEIVTGVPVTAISPGARTLIAGGRTVPWTKLAFATGTRPRPLPAGFSGIGGVHELRGLADADRLREEIRPGRRLLVLGGGYVGLETAAVAVKAGLGVVVVERAGRILDRVACAETASIIRDLHAGHGVRILEGRCVAGVVAENGAIAAVELEDGERIPVDLAIVGIGVLARDELVRAAGIACDNGILVDVFGRTSAPDVWAAGDCACFPLDGVPTRLESVQNAVDQAECVADAMLGRPRPYAPVPWFWSDQYDVKLQIVGLNRGYDAVVRRRSDRGSSLWYFRKGWMIAVDAVNDARTYMAAKRMLEAGAEISFAEVSAADFDPVARLRRTAPSA</sequence>
<dbReference type="InterPro" id="IPR023753">
    <property type="entry name" value="FAD/NAD-binding_dom"/>
</dbReference>
<accession>A0A974PMF0</accession>
<dbReference type="GO" id="GO:0005737">
    <property type="term" value="C:cytoplasm"/>
    <property type="evidence" value="ECO:0007669"/>
    <property type="project" value="TreeGrafter"/>
</dbReference>
<dbReference type="InterPro" id="IPR016156">
    <property type="entry name" value="FAD/NAD-linked_Rdtase_dimer_sf"/>
</dbReference>
<dbReference type="Pfam" id="PF07992">
    <property type="entry name" value="Pyr_redox_2"/>
    <property type="match status" value="1"/>
</dbReference>
<dbReference type="Pfam" id="PF14759">
    <property type="entry name" value="Reductase_C"/>
    <property type="match status" value="1"/>
</dbReference>
<evidence type="ECO:0000256" key="2">
    <source>
        <dbReference type="ARBA" id="ARBA00022630"/>
    </source>
</evidence>
<comment type="cofactor">
    <cofactor evidence="1">
        <name>FAD</name>
        <dbReference type="ChEBI" id="CHEBI:57692"/>
    </cofactor>
</comment>
<evidence type="ECO:0000259" key="6">
    <source>
        <dbReference type="Pfam" id="PF14759"/>
    </source>
</evidence>
<dbReference type="PRINTS" id="PR00368">
    <property type="entry name" value="FADPNR"/>
</dbReference>
<keyword evidence="4" id="KW-0560">Oxidoreductase</keyword>
<evidence type="ECO:0000259" key="5">
    <source>
        <dbReference type="Pfam" id="PF07992"/>
    </source>
</evidence>
<name>A0A974PMF0_9HYPH</name>
<dbReference type="PRINTS" id="PR00411">
    <property type="entry name" value="PNDRDTASEI"/>
</dbReference>
<reference evidence="7 8" key="1">
    <citation type="submission" date="2020-10" db="EMBL/GenBank/DDBJ databases">
        <title>Degradation of 1,4-Dioxane by Xanthobacter sp. YN2, via a Novel Group-2 Soluble Di-Iron Monooxygenase.</title>
        <authorList>
            <person name="Ma F."/>
            <person name="Wang Y."/>
            <person name="Yang J."/>
            <person name="Guo H."/>
            <person name="Su D."/>
            <person name="Yu L."/>
        </authorList>
    </citation>
    <scope>NUCLEOTIDE SEQUENCE [LARGE SCALE GENOMIC DNA]</scope>
    <source>
        <strain evidence="7 8">YN2</strain>
    </source>
</reference>
<dbReference type="Proteomes" id="UP000596427">
    <property type="component" value="Chromosome"/>
</dbReference>
<evidence type="ECO:0000256" key="3">
    <source>
        <dbReference type="ARBA" id="ARBA00022827"/>
    </source>
</evidence>
<dbReference type="Gene3D" id="3.50.50.60">
    <property type="entry name" value="FAD/NAD(P)-binding domain"/>
    <property type="match status" value="2"/>
</dbReference>
<keyword evidence="8" id="KW-1185">Reference proteome</keyword>
<evidence type="ECO:0000256" key="1">
    <source>
        <dbReference type="ARBA" id="ARBA00001974"/>
    </source>
</evidence>
<dbReference type="KEGG" id="xdi:EZH22_21885"/>
<dbReference type="InterPro" id="IPR036188">
    <property type="entry name" value="FAD/NAD-bd_sf"/>
</dbReference>
<evidence type="ECO:0000256" key="4">
    <source>
        <dbReference type="ARBA" id="ARBA00023002"/>
    </source>
</evidence>
<keyword evidence="2" id="KW-0285">Flavoprotein</keyword>
<dbReference type="GO" id="GO:0016651">
    <property type="term" value="F:oxidoreductase activity, acting on NAD(P)H"/>
    <property type="evidence" value="ECO:0007669"/>
    <property type="project" value="TreeGrafter"/>
</dbReference>
<dbReference type="InterPro" id="IPR050446">
    <property type="entry name" value="FAD-oxidoreductase/Apoptosis"/>
</dbReference>
<gene>
    <name evidence="7" type="ORF">EZH22_21885</name>
</gene>
<evidence type="ECO:0000313" key="8">
    <source>
        <dbReference type="Proteomes" id="UP000596427"/>
    </source>
</evidence>
<dbReference type="SUPFAM" id="SSF51905">
    <property type="entry name" value="FAD/NAD(P)-binding domain"/>
    <property type="match status" value="1"/>
</dbReference>
<dbReference type="AlphaFoldDB" id="A0A974PMF0"/>
<organism evidence="7 8">
    <name type="scientific">Xanthobacter dioxanivorans</name>
    <dbReference type="NCBI Taxonomy" id="2528964"/>
    <lineage>
        <taxon>Bacteria</taxon>
        <taxon>Pseudomonadati</taxon>
        <taxon>Pseudomonadota</taxon>
        <taxon>Alphaproteobacteria</taxon>
        <taxon>Hyphomicrobiales</taxon>
        <taxon>Xanthobacteraceae</taxon>
        <taxon>Xanthobacter</taxon>
    </lineage>
</organism>
<dbReference type="RefSeq" id="WP_203192541.1">
    <property type="nucleotide sequence ID" value="NZ_CP063362.1"/>
</dbReference>
<proteinExistence type="predicted"/>
<feature type="domain" description="Reductase C-terminal" evidence="6">
    <location>
        <begin position="319"/>
        <end position="395"/>
    </location>
</feature>
<dbReference type="EMBL" id="CP063362">
    <property type="protein sequence ID" value="QRG05675.1"/>
    <property type="molecule type" value="Genomic_DNA"/>
</dbReference>
<keyword evidence="3" id="KW-0274">FAD</keyword>
<protein>
    <submittedName>
        <fullName evidence="7">FAD-dependent oxidoreductase</fullName>
    </submittedName>
</protein>
<dbReference type="PANTHER" id="PTHR43557:SF2">
    <property type="entry name" value="RIESKE DOMAIN-CONTAINING PROTEIN-RELATED"/>
    <property type="match status" value="1"/>
</dbReference>